<dbReference type="PANTHER" id="PTHR21716">
    <property type="entry name" value="TRANSMEMBRANE PROTEIN"/>
    <property type="match status" value="1"/>
</dbReference>
<feature type="transmembrane region" description="Helical" evidence="6">
    <location>
        <begin position="229"/>
        <end position="248"/>
    </location>
</feature>
<evidence type="ECO:0000256" key="4">
    <source>
        <dbReference type="ARBA" id="ARBA00022989"/>
    </source>
</evidence>
<feature type="transmembrane region" description="Helical" evidence="6">
    <location>
        <begin position="173"/>
        <end position="191"/>
    </location>
</feature>
<dbReference type="Pfam" id="PF01594">
    <property type="entry name" value="AI-2E_transport"/>
    <property type="match status" value="1"/>
</dbReference>
<comment type="similarity">
    <text evidence="2">Belongs to the autoinducer-2 exporter (AI-2E) (TC 2.A.86) family.</text>
</comment>
<evidence type="ECO:0000313" key="7">
    <source>
        <dbReference type="EMBL" id="MBB5270806.1"/>
    </source>
</evidence>
<keyword evidence="4 6" id="KW-1133">Transmembrane helix</keyword>
<accession>A0A7W8M7C0</accession>
<feature type="transmembrane region" description="Helical" evidence="6">
    <location>
        <begin position="78"/>
        <end position="100"/>
    </location>
</feature>
<dbReference type="InterPro" id="IPR002549">
    <property type="entry name" value="AI-2E-like"/>
</dbReference>
<keyword evidence="8" id="KW-1185">Reference proteome</keyword>
<evidence type="ECO:0000256" key="1">
    <source>
        <dbReference type="ARBA" id="ARBA00004141"/>
    </source>
</evidence>
<proteinExistence type="inferred from homology"/>
<evidence type="ECO:0000313" key="8">
    <source>
        <dbReference type="Proteomes" id="UP000532440"/>
    </source>
</evidence>
<reference evidence="7 8" key="1">
    <citation type="submission" date="2020-08" db="EMBL/GenBank/DDBJ databases">
        <title>Genomic Encyclopedia of Type Strains, Phase IV (KMG-IV): sequencing the most valuable type-strain genomes for metagenomic binning, comparative biology and taxonomic classification.</title>
        <authorList>
            <person name="Goeker M."/>
        </authorList>
    </citation>
    <scope>NUCLEOTIDE SEQUENCE [LARGE SCALE GENOMIC DNA]</scope>
    <source>
        <strain evidence="7 8">DSM 29781</strain>
    </source>
</reference>
<evidence type="ECO:0000256" key="6">
    <source>
        <dbReference type="SAM" id="Phobius"/>
    </source>
</evidence>
<evidence type="ECO:0000256" key="2">
    <source>
        <dbReference type="ARBA" id="ARBA00009773"/>
    </source>
</evidence>
<dbReference type="EMBL" id="JACHGB010000002">
    <property type="protein sequence ID" value="MBB5270806.1"/>
    <property type="molecule type" value="Genomic_DNA"/>
</dbReference>
<protein>
    <submittedName>
        <fullName evidence="7">Putative PurR-regulated permease PerM</fullName>
    </submittedName>
</protein>
<feature type="transmembrane region" description="Helical" evidence="6">
    <location>
        <begin position="254"/>
        <end position="284"/>
    </location>
</feature>
<dbReference type="RefSeq" id="WP_183964527.1">
    <property type="nucleotide sequence ID" value="NZ_BAABEW010000010.1"/>
</dbReference>
<dbReference type="AlphaFoldDB" id="A0A7W8M7C0"/>
<gene>
    <name evidence="7" type="ORF">HNQ70_000810</name>
</gene>
<feature type="transmembrane region" description="Helical" evidence="6">
    <location>
        <begin position="291"/>
        <end position="309"/>
    </location>
</feature>
<feature type="transmembrane region" description="Helical" evidence="6">
    <location>
        <begin position="329"/>
        <end position="355"/>
    </location>
</feature>
<sequence length="376" mass="40332">MHQDQDNAAGGSPRTDGVSTLERRMLLALLPAVTLALVWILLPFYVPILWGTIIALIFAPLNRRLLLRFGRRRTLAALVTLLAVLLVAVVPFALVTASLAREAGGVYEKLQSGEWNPALELRRLFDALPGSVTVWLDRLGWGDFDTVQRQVTASLARATQFIAEQALGIGQNTFEFVTGLFITLYLAFFLIRDGERLASAARRTMPFAPAHQRELLGKFSTVIRATVKGNLVAAALQGLLGGLAFWALGVGAPLLWGVLMAFLSLVPAVGAALVWLPVALYFLLSGSILKGAILVAFGVLVIGLVDNLLRPVLVGKDTRLPDYVVLMTTLGGMAVLGINGFVLGPAIAAMFVALWHIQGKMQASDEQSESDGPVGS</sequence>
<evidence type="ECO:0000256" key="5">
    <source>
        <dbReference type="ARBA" id="ARBA00023136"/>
    </source>
</evidence>
<name>A0A7W8M7C0_9BURK</name>
<organism evidence="7 8">
    <name type="scientific">Quisquiliibacterium transsilvanicum</name>
    <dbReference type="NCBI Taxonomy" id="1549638"/>
    <lineage>
        <taxon>Bacteria</taxon>
        <taxon>Pseudomonadati</taxon>
        <taxon>Pseudomonadota</taxon>
        <taxon>Betaproteobacteria</taxon>
        <taxon>Burkholderiales</taxon>
        <taxon>Burkholderiaceae</taxon>
        <taxon>Quisquiliibacterium</taxon>
    </lineage>
</organism>
<evidence type="ECO:0000256" key="3">
    <source>
        <dbReference type="ARBA" id="ARBA00022692"/>
    </source>
</evidence>
<comment type="caution">
    <text evidence="7">The sequence shown here is derived from an EMBL/GenBank/DDBJ whole genome shotgun (WGS) entry which is preliminary data.</text>
</comment>
<keyword evidence="5 6" id="KW-0472">Membrane</keyword>
<keyword evidence="3 6" id="KW-0812">Transmembrane</keyword>
<dbReference type="PANTHER" id="PTHR21716:SF4">
    <property type="entry name" value="TRANSMEMBRANE PROTEIN 245"/>
    <property type="match status" value="1"/>
</dbReference>
<comment type="subcellular location">
    <subcellularLocation>
        <location evidence="1">Membrane</location>
        <topology evidence="1">Multi-pass membrane protein</topology>
    </subcellularLocation>
</comment>
<dbReference type="GO" id="GO:0016020">
    <property type="term" value="C:membrane"/>
    <property type="evidence" value="ECO:0007669"/>
    <property type="project" value="UniProtKB-SubCell"/>
</dbReference>
<dbReference type="Proteomes" id="UP000532440">
    <property type="component" value="Unassembled WGS sequence"/>
</dbReference>